<dbReference type="AlphaFoldDB" id="A0A8C4RQK2"/>
<keyword evidence="2" id="KW-1185">Reference proteome</keyword>
<reference evidence="1" key="2">
    <citation type="submission" date="2025-08" db="UniProtKB">
        <authorList>
            <consortium name="Ensembl"/>
        </authorList>
    </citation>
    <scope>IDENTIFICATION</scope>
</reference>
<evidence type="ECO:0000313" key="1">
    <source>
        <dbReference type="Ensembl" id="ENSECRP00000005280.1"/>
    </source>
</evidence>
<evidence type="ECO:0000313" key="2">
    <source>
        <dbReference type="Proteomes" id="UP000694620"/>
    </source>
</evidence>
<organism evidence="1 2">
    <name type="scientific">Erpetoichthys calabaricus</name>
    <name type="common">Rope fish</name>
    <name type="synonym">Calamoichthys calabaricus</name>
    <dbReference type="NCBI Taxonomy" id="27687"/>
    <lineage>
        <taxon>Eukaryota</taxon>
        <taxon>Metazoa</taxon>
        <taxon>Chordata</taxon>
        <taxon>Craniata</taxon>
        <taxon>Vertebrata</taxon>
        <taxon>Euteleostomi</taxon>
        <taxon>Actinopterygii</taxon>
        <taxon>Polypteriformes</taxon>
        <taxon>Polypteridae</taxon>
        <taxon>Erpetoichthys</taxon>
    </lineage>
</organism>
<dbReference type="Proteomes" id="UP000694620">
    <property type="component" value="Chromosome 3"/>
</dbReference>
<sequence>MESLAVTLSDGSTSFIQQAIKDGKLIDGDTIQLEDGTTAYIQQVTVQQKETMTFEDGQPVQLEDGTTAYIHHTPKDGYDPNAVEAVQLEDGSTAYIHHPMTMQAGGANLVVHTDGGLEELTSEETTVDTDTISTLEQYASKISESAVSQNLTGTNGLQQMDSPEEHPAVQVRVDINISD</sequence>
<evidence type="ECO:0008006" key="3">
    <source>
        <dbReference type="Google" id="ProtNLM"/>
    </source>
</evidence>
<reference evidence="1" key="3">
    <citation type="submission" date="2025-09" db="UniProtKB">
        <authorList>
            <consortium name="Ensembl"/>
        </authorList>
    </citation>
    <scope>IDENTIFICATION</scope>
</reference>
<dbReference type="GeneTree" id="ENSGT00940000160911"/>
<name>A0A8C4RQK2_ERPCA</name>
<dbReference type="Ensembl" id="ENSECRT00000005375.1">
    <property type="protein sequence ID" value="ENSECRP00000005280.1"/>
    <property type="gene ID" value="ENSECRG00000003572.1"/>
</dbReference>
<accession>A0A8C4RQK2</accession>
<protein>
    <recommendedName>
        <fullName evidence="3">Zinc finger protein 76</fullName>
    </recommendedName>
</protein>
<proteinExistence type="predicted"/>
<reference evidence="1" key="1">
    <citation type="submission" date="2021-06" db="EMBL/GenBank/DDBJ databases">
        <authorList>
            <consortium name="Wellcome Sanger Institute Data Sharing"/>
        </authorList>
    </citation>
    <scope>NUCLEOTIDE SEQUENCE [LARGE SCALE GENOMIC DNA]</scope>
</reference>